<comment type="subcellular location">
    <subcellularLocation>
        <location evidence="1">Membrane</location>
        <topology evidence="1">Multi-pass membrane protein</topology>
    </subcellularLocation>
</comment>
<proteinExistence type="predicted"/>
<evidence type="ECO:0000313" key="7">
    <source>
        <dbReference type="EMBL" id="ASO22224.1"/>
    </source>
</evidence>
<evidence type="ECO:0000256" key="1">
    <source>
        <dbReference type="ARBA" id="ARBA00004141"/>
    </source>
</evidence>
<evidence type="ECO:0000256" key="4">
    <source>
        <dbReference type="ARBA" id="ARBA00023136"/>
    </source>
</evidence>
<keyword evidence="4 6" id="KW-0472">Membrane</keyword>
<dbReference type="SUPFAM" id="SSF81324">
    <property type="entry name" value="Voltage-gated potassium channels"/>
    <property type="match status" value="1"/>
</dbReference>
<organism evidence="7 8">
    <name type="scientific">Actinoalloteichus hoggarensis</name>
    <dbReference type="NCBI Taxonomy" id="1470176"/>
    <lineage>
        <taxon>Bacteria</taxon>
        <taxon>Bacillati</taxon>
        <taxon>Actinomycetota</taxon>
        <taxon>Actinomycetes</taxon>
        <taxon>Pseudonocardiales</taxon>
        <taxon>Pseudonocardiaceae</taxon>
        <taxon>Actinoalloteichus</taxon>
    </lineage>
</organism>
<keyword evidence="2 6" id="KW-0812">Transmembrane</keyword>
<reference evidence="7 8" key="1">
    <citation type="submission" date="2017-07" db="EMBL/GenBank/DDBJ databases">
        <title>Complete genome sequence of Actinoalloteichus hoggarensis DSM 45943, type strain of Actinoalloteichus hoggarensis.</title>
        <authorList>
            <person name="Ruckert C."/>
            <person name="Nouioui I."/>
            <person name="Willmese J."/>
            <person name="van Wezel G."/>
            <person name="Klenk H.-P."/>
            <person name="Kalinowski J."/>
            <person name="Zotchev S.B."/>
        </authorList>
    </citation>
    <scope>NUCLEOTIDE SEQUENCE [LARGE SCALE GENOMIC DNA]</scope>
    <source>
        <strain evidence="7 8">DSM 45943</strain>
    </source>
</reference>
<dbReference type="Gene3D" id="1.10.287.70">
    <property type="match status" value="1"/>
</dbReference>
<feature type="transmembrane region" description="Helical" evidence="6">
    <location>
        <begin position="15"/>
        <end position="33"/>
    </location>
</feature>
<dbReference type="KEGG" id="ahg:AHOG_23055"/>
<name>A0A221W915_9PSEU</name>
<feature type="transmembrane region" description="Helical" evidence="6">
    <location>
        <begin position="196"/>
        <end position="220"/>
    </location>
</feature>
<dbReference type="PANTHER" id="PTHR10037">
    <property type="entry name" value="VOLTAGE-GATED CATION CHANNEL CALCIUM AND SODIUM"/>
    <property type="match status" value="1"/>
</dbReference>
<keyword evidence="3 6" id="KW-1133">Transmembrane helix</keyword>
<dbReference type="AlphaFoldDB" id="A0A221W915"/>
<evidence type="ECO:0000256" key="2">
    <source>
        <dbReference type="ARBA" id="ARBA00022692"/>
    </source>
</evidence>
<dbReference type="PANTHER" id="PTHR10037:SF62">
    <property type="entry name" value="SODIUM CHANNEL PROTEIN 60E"/>
    <property type="match status" value="1"/>
</dbReference>
<evidence type="ECO:0000256" key="3">
    <source>
        <dbReference type="ARBA" id="ARBA00022989"/>
    </source>
</evidence>
<dbReference type="GO" id="GO:0005248">
    <property type="term" value="F:voltage-gated sodium channel activity"/>
    <property type="evidence" value="ECO:0007669"/>
    <property type="project" value="TreeGrafter"/>
</dbReference>
<accession>A0A221W915</accession>
<dbReference type="OrthoDB" id="5297065at2"/>
<dbReference type="InterPro" id="IPR027359">
    <property type="entry name" value="Volt_channel_dom_sf"/>
</dbReference>
<dbReference type="RefSeq" id="WP_093943228.1">
    <property type="nucleotide sequence ID" value="NZ_CP022521.1"/>
</dbReference>
<sequence>MTLRDRVRAVVDSSWFTRFIVGVIVVNAIGLGLETSPNLMAGYGTLIHTIDLIAIGIFVVELVVKLYAYRLDFFRDPWNWFDIVVVGVALVPTAEGFAVLRALRIMRALRLISQVPSMRRVVGALLSAIPGLLSILGLLLLVLYTGAVVGVQLFRDAAPQDFGSVSSSLFTMFEVMTLEGWQDIADPVMDVYPAAWVFFIGYIVVTSFIVLNLLLAVLVGTMEVQLSAERWKEDQDLEAAQHDMVMAELRVLRAELAELRGMRLDTAAGSTPAALAPAGPVPEGIAPAGPTPNGDGRPRAVPPTRRNRRRRAMRRRR</sequence>
<feature type="transmembrane region" description="Helical" evidence="6">
    <location>
        <begin position="45"/>
        <end position="68"/>
    </location>
</feature>
<dbReference type="InterPro" id="IPR005821">
    <property type="entry name" value="Ion_trans_dom"/>
</dbReference>
<dbReference type="InterPro" id="IPR043203">
    <property type="entry name" value="VGCC_Ca_Na"/>
</dbReference>
<evidence type="ECO:0000256" key="6">
    <source>
        <dbReference type="SAM" id="Phobius"/>
    </source>
</evidence>
<evidence type="ECO:0000313" key="8">
    <source>
        <dbReference type="Proteomes" id="UP000204221"/>
    </source>
</evidence>
<evidence type="ECO:0000256" key="5">
    <source>
        <dbReference type="SAM" id="MobiDB-lite"/>
    </source>
</evidence>
<feature type="region of interest" description="Disordered" evidence="5">
    <location>
        <begin position="271"/>
        <end position="317"/>
    </location>
</feature>
<gene>
    <name evidence="7" type="ORF">AHOG_23055</name>
</gene>
<dbReference type="Gene3D" id="1.20.120.350">
    <property type="entry name" value="Voltage-gated potassium channels. Chain C"/>
    <property type="match status" value="1"/>
</dbReference>
<protein>
    <submittedName>
        <fullName evidence="7">Ion transport protein</fullName>
    </submittedName>
</protein>
<keyword evidence="8" id="KW-1185">Reference proteome</keyword>
<dbReference type="Pfam" id="PF00520">
    <property type="entry name" value="Ion_trans"/>
    <property type="match status" value="1"/>
</dbReference>
<dbReference type="EMBL" id="CP022521">
    <property type="protein sequence ID" value="ASO22224.1"/>
    <property type="molecule type" value="Genomic_DNA"/>
</dbReference>
<dbReference type="GO" id="GO:0001518">
    <property type="term" value="C:voltage-gated sodium channel complex"/>
    <property type="evidence" value="ECO:0007669"/>
    <property type="project" value="TreeGrafter"/>
</dbReference>
<feature type="compositionally biased region" description="Basic residues" evidence="5">
    <location>
        <begin position="305"/>
        <end position="317"/>
    </location>
</feature>
<feature type="transmembrane region" description="Helical" evidence="6">
    <location>
        <begin position="121"/>
        <end position="144"/>
    </location>
</feature>
<dbReference type="Proteomes" id="UP000204221">
    <property type="component" value="Chromosome"/>
</dbReference>
<feature type="transmembrane region" description="Helical" evidence="6">
    <location>
        <begin position="80"/>
        <end position="100"/>
    </location>
</feature>